<dbReference type="RefSeq" id="WP_155163844.1">
    <property type="nucleotide sequence ID" value="NZ_CAKVRS010000006.1"/>
</dbReference>
<sequence>MRSSTDTTTKTMLVLALLAALAVLLRLGENLLPLPVQLGAIRPGLANTITILCLYLFGLRLTGLFLTARVLLVGLLSTGLFTPGFLIGLGGTLLSLLLMEAGRRRQLFSPYGIGILGAAAHNTGQILTASLIMQSSALFSLLPLLLLLSLPFGLLTGAVAAKTLPFLKQYLH</sequence>
<feature type="transmembrane region" description="Helical" evidence="1">
    <location>
        <begin position="139"/>
        <end position="161"/>
    </location>
</feature>
<dbReference type="Pfam" id="PF07456">
    <property type="entry name" value="Hpre_diP_synt_I"/>
    <property type="match status" value="1"/>
</dbReference>
<gene>
    <name evidence="2" type="ORF">GMD11_05495</name>
    <name evidence="3" type="ORF">GMD18_05140</name>
</gene>
<dbReference type="EMBL" id="WNBM01000002">
    <property type="protein sequence ID" value="MTT75724.1"/>
    <property type="molecule type" value="Genomic_DNA"/>
</dbReference>
<keyword evidence="1" id="KW-0812">Transmembrane</keyword>
<dbReference type="OrthoDB" id="9799095at2"/>
<evidence type="ECO:0000256" key="1">
    <source>
        <dbReference type="SAM" id="Phobius"/>
    </source>
</evidence>
<feature type="transmembrane region" description="Helical" evidence="1">
    <location>
        <begin position="70"/>
        <end position="99"/>
    </location>
</feature>
<name>A0A7X3BVG0_9FIRM</name>
<keyword evidence="1" id="KW-0472">Membrane</keyword>
<evidence type="ECO:0000313" key="5">
    <source>
        <dbReference type="Proteomes" id="UP000484547"/>
    </source>
</evidence>
<dbReference type="EMBL" id="WNBW01000002">
    <property type="protein sequence ID" value="MTU03786.1"/>
    <property type="molecule type" value="Genomic_DNA"/>
</dbReference>
<organism evidence="2 5">
    <name type="scientific">Phascolarctobacterium faecium</name>
    <dbReference type="NCBI Taxonomy" id="33025"/>
    <lineage>
        <taxon>Bacteria</taxon>
        <taxon>Bacillati</taxon>
        <taxon>Bacillota</taxon>
        <taxon>Negativicutes</taxon>
        <taxon>Acidaminococcales</taxon>
        <taxon>Acidaminococcaceae</taxon>
        <taxon>Phascolarctobacterium</taxon>
    </lineage>
</organism>
<dbReference type="Proteomes" id="UP000484547">
    <property type="component" value="Unassembled WGS sequence"/>
</dbReference>
<dbReference type="Gene3D" id="1.10.1760.20">
    <property type="match status" value="1"/>
</dbReference>
<dbReference type="AlphaFoldDB" id="A0A7X3BVG0"/>
<comment type="caution">
    <text evidence="2">The sequence shown here is derived from an EMBL/GenBank/DDBJ whole genome shotgun (WGS) entry which is preliminary data.</text>
</comment>
<dbReference type="PIRSF" id="PIRSF027391">
    <property type="entry name" value="Hpre_diP_synt_I"/>
    <property type="match status" value="1"/>
</dbReference>
<protein>
    <recommendedName>
        <fullName evidence="6">Heptaprenyl diphosphate synthase component I</fullName>
    </recommendedName>
</protein>
<keyword evidence="1" id="KW-1133">Transmembrane helix</keyword>
<reference evidence="4 5" key="1">
    <citation type="journal article" date="2019" name="Nat. Med.">
        <title>A library of human gut bacterial isolates paired with longitudinal multiomics data enables mechanistic microbiome research.</title>
        <authorList>
            <person name="Poyet M."/>
            <person name="Groussin M."/>
            <person name="Gibbons S.M."/>
            <person name="Avila-Pacheco J."/>
            <person name="Jiang X."/>
            <person name="Kearney S.M."/>
            <person name="Perrotta A.R."/>
            <person name="Berdy B."/>
            <person name="Zhao S."/>
            <person name="Lieberman T.D."/>
            <person name="Swanson P.K."/>
            <person name="Smith M."/>
            <person name="Roesemann S."/>
            <person name="Alexander J.E."/>
            <person name="Rich S.A."/>
            <person name="Livny J."/>
            <person name="Vlamakis H."/>
            <person name="Clish C."/>
            <person name="Bullock K."/>
            <person name="Deik A."/>
            <person name="Scott J."/>
            <person name="Pierce K.A."/>
            <person name="Xavier R.J."/>
            <person name="Alm E.J."/>
        </authorList>
    </citation>
    <scope>NUCLEOTIDE SEQUENCE [LARGE SCALE GENOMIC DNA]</scope>
    <source>
        <strain evidence="2 5">BIOML-A13</strain>
        <strain evidence="3 4">BIOML-A3</strain>
    </source>
</reference>
<proteinExistence type="predicted"/>
<feature type="transmembrane region" description="Helical" evidence="1">
    <location>
        <begin position="38"/>
        <end position="58"/>
    </location>
</feature>
<evidence type="ECO:0000313" key="3">
    <source>
        <dbReference type="EMBL" id="MTU03786.1"/>
    </source>
</evidence>
<accession>A0A7X3BVG0</accession>
<dbReference type="Proteomes" id="UP000443070">
    <property type="component" value="Unassembled WGS sequence"/>
</dbReference>
<evidence type="ECO:0008006" key="6">
    <source>
        <dbReference type="Google" id="ProtNLM"/>
    </source>
</evidence>
<dbReference type="InterPro" id="IPR010898">
    <property type="entry name" value="Hpre_diP_synth_I"/>
</dbReference>
<evidence type="ECO:0000313" key="2">
    <source>
        <dbReference type="EMBL" id="MTT75724.1"/>
    </source>
</evidence>
<keyword evidence="4" id="KW-1185">Reference proteome</keyword>
<evidence type="ECO:0000313" key="4">
    <source>
        <dbReference type="Proteomes" id="UP000443070"/>
    </source>
</evidence>
<feature type="transmembrane region" description="Helical" evidence="1">
    <location>
        <begin position="111"/>
        <end position="132"/>
    </location>
</feature>
<dbReference type="InterPro" id="IPR014535">
    <property type="entry name" value="Hpre_diP_synt_I"/>
</dbReference>